<reference evidence="2" key="1">
    <citation type="submission" date="2023-04" db="EMBL/GenBank/DDBJ databases">
        <title>Phytophthora fragariaefolia NBRC 109709.</title>
        <authorList>
            <person name="Ichikawa N."/>
            <person name="Sato H."/>
            <person name="Tonouchi N."/>
        </authorList>
    </citation>
    <scope>NUCLEOTIDE SEQUENCE</scope>
    <source>
        <strain evidence="2">NBRC 109709</strain>
    </source>
</reference>
<feature type="compositionally biased region" description="Basic and acidic residues" evidence="1">
    <location>
        <begin position="354"/>
        <end position="363"/>
    </location>
</feature>
<evidence type="ECO:0000313" key="3">
    <source>
        <dbReference type="Proteomes" id="UP001165121"/>
    </source>
</evidence>
<feature type="compositionally biased region" description="Polar residues" evidence="1">
    <location>
        <begin position="43"/>
        <end position="64"/>
    </location>
</feature>
<sequence length="429" mass="46315">MDGLRVGPARTQLFRVHANTMEEAIQIALQEEYSHRQARTPATAWQGNSAPGSAQDGNPVNGATSGPVPMELGLAEQRYIRFVGCGRLGHLKRVCSARGQQKPSFGKSSGLKGRGCCTRPKSQGNVGHQLAYGFLVEVPRVLMDLSVKFEDFDSTEQFIFLEMDKYDLILGMPWLETHEPWIDWRGKAIGACRPALSGRALVSHVPTSVKSKGVRQDRQGASASEAFMGVAKVLGVPQEVTVDSVKEGPEAPPGVKPSESREASRSGWASCPVCGDTKSVDSGTGSRRAVRASTDKVLRTAHQVDRKALIAWEAGDTASNVGNLVPREPVKAKQVGKVGEDASCVSNTVPHKASMADDARDDASSDVGNIVPRRGRRRRSRHRKSGLRSQTGVAQGDSEPKAKDLQTRSSGGHYHVFDSETGLLRLQNF</sequence>
<feature type="region of interest" description="Disordered" evidence="1">
    <location>
        <begin position="343"/>
        <end position="415"/>
    </location>
</feature>
<feature type="compositionally biased region" description="Basic residues" evidence="1">
    <location>
        <begin position="373"/>
        <end position="386"/>
    </location>
</feature>
<dbReference type="AlphaFoldDB" id="A0A9W6XPN5"/>
<comment type="caution">
    <text evidence="2">The sequence shown here is derived from an EMBL/GenBank/DDBJ whole genome shotgun (WGS) entry which is preliminary data.</text>
</comment>
<dbReference type="InterPro" id="IPR021109">
    <property type="entry name" value="Peptidase_aspartic_dom_sf"/>
</dbReference>
<name>A0A9W6XPN5_9STRA</name>
<organism evidence="2 3">
    <name type="scientific">Phytophthora fragariaefolia</name>
    <dbReference type="NCBI Taxonomy" id="1490495"/>
    <lineage>
        <taxon>Eukaryota</taxon>
        <taxon>Sar</taxon>
        <taxon>Stramenopiles</taxon>
        <taxon>Oomycota</taxon>
        <taxon>Peronosporomycetes</taxon>
        <taxon>Peronosporales</taxon>
        <taxon>Peronosporaceae</taxon>
        <taxon>Phytophthora</taxon>
    </lineage>
</organism>
<protein>
    <submittedName>
        <fullName evidence="2">Unnamed protein product</fullName>
    </submittedName>
</protein>
<evidence type="ECO:0000256" key="1">
    <source>
        <dbReference type="SAM" id="MobiDB-lite"/>
    </source>
</evidence>
<dbReference type="Proteomes" id="UP001165121">
    <property type="component" value="Unassembled WGS sequence"/>
</dbReference>
<gene>
    <name evidence="2" type="ORF">Pfra01_001515700</name>
</gene>
<evidence type="ECO:0000313" key="2">
    <source>
        <dbReference type="EMBL" id="GMF44020.1"/>
    </source>
</evidence>
<dbReference type="Gene3D" id="2.40.70.10">
    <property type="entry name" value="Acid Proteases"/>
    <property type="match status" value="1"/>
</dbReference>
<keyword evidence="3" id="KW-1185">Reference proteome</keyword>
<accession>A0A9W6XPN5</accession>
<dbReference type="EMBL" id="BSXT01001627">
    <property type="protein sequence ID" value="GMF44020.1"/>
    <property type="molecule type" value="Genomic_DNA"/>
</dbReference>
<feature type="region of interest" description="Disordered" evidence="1">
    <location>
        <begin position="38"/>
        <end position="66"/>
    </location>
</feature>
<feature type="region of interest" description="Disordered" evidence="1">
    <location>
        <begin position="244"/>
        <end position="269"/>
    </location>
</feature>
<proteinExistence type="predicted"/>
<dbReference type="OrthoDB" id="117025at2759"/>